<dbReference type="PANTHER" id="PTHR30352:SF13">
    <property type="entry name" value="GLYCYL-RADICAL ENZYME ACTIVATING ENZYME YJJW-RELATED"/>
    <property type="match status" value="1"/>
</dbReference>
<organism evidence="8 11">
    <name type="scientific">Thermoproteota archaeon</name>
    <dbReference type="NCBI Taxonomy" id="2056631"/>
    <lineage>
        <taxon>Archaea</taxon>
        <taxon>Thermoproteota</taxon>
    </lineage>
</organism>
<dbReference type="Proteomes" id="UP000278475">
    <property type="component" value="Unassembled WGS sequence"/>
</dbReference>
<evidence type="ECO:0000256" key="4">
    <source>
        <dbReference type="ARBA" id="ARBA00022723"/>
    </source>
</evidence>
<dbReference type="EMBL" id="QMQX01000109">
    <property type="protein sequence ID" value="RLE51448.1"/>
    <property type="molecule type" value="Genomic_DNA"/>
</dbReference>
<evidence type="ECO:0000313" key="8">
    <source>
        <dbReference type="EMBL" id="RLE48389.1"/>
    </source>
</evidence>
<reference evidence="10 11" key="1">
    <citation type="submission" date="2018-06" db="EMBL/GenBank/DDBJ databases">
        <title>Extensive metabolic versatility and redundancy in microbially diverse, dynamic hydrothermal sediments.</title>
        <authorList>
            <person name="Dombrowski N."/>
            <person name="Teske A."/>
            <person name="Baker B.J."/>
        </authorList>
    </citation>
    <scope>NUCLEOTIDE SEQUENCE [LARGE SCALE GENOMIC DNA]</scope>
    <source>
        <strain evidence="9">B34_G17</strain>
        <strain evidence="8">B66_G16</strain>
    </source>
</reference>
<dbReference type="SFLD" id="SFLDS00029">
    <property type="entry name" value="Radical_SAM"/>
    <property type="match status" value="1"/>
</dbReference>
<dbReference type="CDD" id="cd01335">
    <property type="entry name" value="Radical_SAM"/>
    <property type="match status" value="1"/>
</dbReference>
<dbReference type="Gene3D" id="3.20.20.70">
    <property type="entry name" value="Aldolase class I"/>
    <property type="match status" value="1"/>
</dbReference>
<dbReference type="SFLD" id="SFLDG01067">
    <property type="entry name" value="SPASM/twitch_domain_containing"/>
    <property type="match status" value="1"/>
</dbReference>
<dbReference type="Pfam" id="PF04055">
    <property type="entry name" value="Radical_SAM"/>
    <property type="match status" value="1"/>
</dbReference>
<dbReference type="PANTHER" id="PTHR30352">
    <property type="entry name" value="PYRUVATE FORMATE-LYASE-ACTIVATING ENZYME"/>
    <property type="match status" value="1"/>
</dbReference>
<evidence type="ECO:0000313" key="9">
    <source>
        <dbReference type="EMBL" id="RLE51448.1"/>
    </source>
</evidence>
<evidence type="ECO:0000256" key="3">
    <source>
        <dbReference type="ARBA" id="ARBA00022691"/>
    </source>
</evidence>
<dbReference type="Gene3D" id="3.10.20.740">
    <property type="match status" value="1"/>
</dbReference>
<name>A0A497EMK5_9CREN</name>
<dbReference type="GO" id="GO:0003824">
    <property type="term" value="F:catalytic activity"/>
    <property type="evidence" value="ECO:0007669"/>
    <property type="project" value="InterPro"/>
</dbReference>
<evidence type="ECO:0000259" key="7">
    <source>
        <dbReference type="PROSITE" id="PS51918"/>
    </source>
</evidence>
<evidence type="ECO:0000256" key="5">
    <source>
        <dbReference type="ARBA" id="ARBA00023004"/>
    </source>
</evidence>
<gene>
    <name evidence="8" type="ORF">DRJ31_07420</name>
    <name evidence="9" type="ORF">DRJ33_05930</name>
</gene>
<dbReference type="Proteomes" id="UP000272051">
    <property type="component" value="Unassembled WGS sequence"/>
</dbReference>
<dbReference type="GO" id="GO:0051539">
    <property type="term" value="F:4 iron, 4 sulfur cluster binding"/>
    <property type="evidence" value="ECO:0007669"/>
    <property type="project" value="UniProtKB-KW"/>
</dbReference>
<evidence type="ECO:0000256" key="6">
    <source>
        <dbReference type="ARBA" id="ARBA00023014"/>
    </source>
</evidence>
<dbReference type="GO" id="GO:0046872">
    <property type="term" value="F:metal ion binding"/>
    <property type="evidence" value="ECO:0007669"/>
    <property type="project" value="UniProtKB-KW"/>
</dbReference>
<dbReference type="InterPro" id="IPR034457">
    <property type="entry name" value="Organic_radical-activating"/>
</dbReference>
<feature type="domain" description="Radical SAM core" evidence="7">
    <location>
        <begin position="106"/>
        <end position="337"/>
    </location>
</feature>
<keyword evidence="6" id="KW-0411">Iron-sulfur</keyword>
<dbReference type="SUPFAM" id="SSF102114">
    <property type="entry name" value="Radical SAM enzymes"/>
    <property type="match status" value="1"/>
</dbReference>
<comment type="cofactor">
    <cofactor evidence="1">
        <name>[4Fe-4S] cluster</name>
        <dbReference type="ChEBI" id="CHEBI:49883"/>
    </cofactor>
</comment>
<dbReference type="AlphaFoldDB" id="A0A497EMK5"/>
<keyword evidence="5" id="KW-0408">Iron</keyword>
<evidence type="ECO:0000313" key="11">
    <source>
        <dbReference type="Proteomes" id="UP000278475"/>
    </source>
</evidence>
<keyword evidence="4" id="KW-0479">Metal-binding</keyword>
<keyword evidence="2" id="KW-0004">4Fe-4S</keyword>
<dbReference type="PROSITE" id="PS51918">
    <property type="entry name" value="RADICAL_SAM"/>
    <property type="match status" value="1"/>
</dbReference>
<protein>
    <submittedName>
        <fullName evidence="8">Radical SAM protein</fullName>
    </submittedName>
</protein>
<evidence type="ECO:0000256" key="1">
    <source>
        <dbReference type="ARBA" id="ARBA00001966"/>
    </source>
</evidence>
<evidence type="ECO:0000256" key="2">
    <source>
        <dbReference type="ARBA" id="ARBA00022485"/>
    </source>
</evidence>
<dbReference type="InterPro" id="IPR013785">
    <property type="entry name" value="Aldolase_TIM"/>
</dbReference>
<dbReference type="SUPFAM" id="SSF54292">
    <property type="entry name" value="2Fe-2S ferredoxin-like"/>
    <property type="match status" value="1"/>
</dbReference>
<proteinExistence type="predicted"/>
<evidence type="ECO:0000313" key="10">
    <source>
        <dbReference type="Proteomes" id="UP000272051"/>
    </source>
</evidence>
<sequence length="350" mass="39612">MERSLVKVEVNGVAYEVNRKMTVKEFLESIGYEFSDAPSHDKPAALCCTGGCYACSLMISGQVKPACITMLEDGMKIDTDYSKVKPLRIVHGPQPHTVGGKATPWWYKRAGRYIEVAIWVAGCNLRCPQCQNFDVTYDRWSKPITPEEAALKVSKARRIYGVDRMAISGGEPTLNRKWLIQFFKKLKELNPDDKARLHLDSNGTLLTEDYIDELVEVGVTDIGVEPKGLYVKTFMEITDIRNESLAKRYLETSWRAIEYICERHIDKVFLGVGLPYNSAFITLDEVREFGEKLASINKSVQLCVLDYFPAYKRLDLVRPSPFEMLKVKRVLESTGLKNVIVQTSIGHIGP</sequence>
<dbReference type="InterPro" id="IPR006638">
    <property type="entry name" value="Elp3/MiaA/NifB-like_rSAM"/>
</dbReference>
<dbReference type="SMART" id="SM00729">
    <property type="entry name" value="Elp3"/>
    <property type="match status" value="1"/>
</dbReference>
<dbReference type="InterPro" id="IPR036010">
    <property type="entry name" value="2Fe-2S_ferredoxin-like_sf"/>
</dbReference>
<keyword evidence="3" id="KW-0949">S-adenosyl-L-methionine</keyword>
<dbReference type="InterPro" id="IPR007197">
    <property type="entry name" value="rSAM"/>
</dbReference>
<dbReference type="EMBL" id="QMQV01000079">
    <property type="protein sequence ID" value="RLE48389.1"/>
    <property type="molecule type" value="Genomic_DNA"/>
</dbReference>
<dbReference type="InterPro" id="IPR058240">
    <property type="entry name" value="rSAM_sf"/>
</dbReference>
<dbReference type="Pfam" id="PF13510">
    <property type="entry name" value="Fer2_4"/>
    <property type="match status" value="1"/>
</dbReference>
<comment type="caution">
    <text evidence="8">The sequence shown here is derived from an EMBL/GenBank/DDBJ whole genome shotgun (WGS) entry which is preliminary data.</text>
</comment>
<accession>A0A497EMK5</accession>